<keyword evidence="4 5" id="KW-0732">Signal</keyword>
<comment type="subcellular location">
    <subcellularLocation>
        <location evidence="1">Cell envelope</location>
    </subcellularLocation>
</comment>
<dbReference type="SUPFAM" id="SSF53850">
    <property type="entry name" value="Periplasmic binding protein-like II"/>
    <property type="match status" value="1"/>
</dbReference>
<feature type="signal peptide" evidence="5">
    <location>
        <begin position="1"/>
        <end position="27"/>
    </location>
</feature>
<dbReference type="Pfam" id="PF13416">
    <property type="entry name" value="SBP_bac_8"/>
    <property type="match status" value="1"/>
</dbReference>
<dbReference type="InterPro" id="IPR050490">
    <property type="entry name" value="Bact_solute-bd_prot1"/>
</dbReference>
<organism evidence="6 7">
    <name type="scientific">Yanshouia hominis</name>
    <dbReference type="NCBI Taxonomy" id="2763673"/>
    <lineage>
        <taxon>Bacteria</taxon>
        <taxon>Bacillati</taxon>
        <taxon>Bacillota</taxon>
        <taxon>Clostridia</taxon>
        <taxon>Eubacteriales</taxon>
        <taxon>Oscillospiraceae</taxon>
        <taxon>Yanshouia</taxon>
    </lineage>
</organism>
<dbReference type="PANTHER" id="PTHR43649:SF31">
    <property type="entry name" value="SN-GLYCEROL-3-PHOSPHATE-BINDING PERIPLASMIC PROTEIN UGPB"/>
    <property type="match status" value="1"/>
</dbReference>
<accession>A0ABR7NL82</accession>
<keyword evidence="3" id="KW-0813">Transport</keyword>
<dbReference type="Gene3D" id="3.40.190.10">
    <property type="entry name" value="Periplasmic binding protein-like II"/>
    <property type="match status" value="1"/>
</dbReference>
<protein>
    <submittedName>
        <fullName evidence="6">Extracellular solute-binding protein</fullName>
    </submittedName>
</protein>
<dbReference type="InterPro" id="IPR006059">
    <property type="entry name" value="SBP"/>
</dbReference>
<evidence type="ECO:0000313" key="7">
    <source>
        <dbReference type="Proteomes" id="UP000658131"/>
    </source>
</evidence>
<dbReference type="EMBL" id="JACRTB010000022">
    <property type="protein sequence ID" value="MBC8577145.1"/>
    <property type="molecule type" value="Genomic_DNA"/>
</dbReference>
<keyword evidence="7" id="KW-1185">Reference proteome</keyword>
<dbReference type="Proteomes" id="UP000658131">
    <property type="component" value="Unassembled WGS sequence"/>
</dbReference>
<evidence type="ECO:0000313" key="6">
    <source>
        <dbReference type="EMBL" id="MBC8577145.1"/>
    </source>
</evidence>
<proteinExistence type="inferred from homology"/>
<evidence type="ECO:0000256" key="4">
    <source>
        <dbReference type="ARBA" id="ARBA00022729"/>
    </source>
</evidence>
<reference evidence="6 7" key="1">
    <citation type="submission" date="2020-08" db="EMBL/GenBank/DDBJ databases">
        <title>Genome public.</title>
        <authorList>
            <person name="Liu C."/>
            <person name="Sun Q."/>
        </authorList>
    </citation>
    <scope>NUCLEOTIDE SEQUENCE [LARGE SCALE GENOMIC DNA]</scope>
    <source>
        <strain evidence="6 7">BX1</strain>
    </source>
</reference>
<evidence type="ECO:0000256" key="2">
    <source>
        <dbReference type="ARBA" id="ARBA00008520"/>
    </source>
</evidence>
<comment type="similarity">
    <text evidence="2">Belongs to the bacterial solute-binding protein 1 family.</text>
</comment>
<evidence type="ECO:0000256" key="3">
    <source>
        <dbReference type="ARBA" id="ARBA00022448"/>
    </source>
</evidence>
<comment type="caution">
    <text evidence="6">The sequence shown here is derived from an EMBL/GenBank/DDBJ whole genome shotgun (WGS) entry which is preliminary data.</text>
</comment>
<evidence type="ECO:0000256" key="5">
    <source>
        <dbReference type="SAM" id="SignalP"/>
    </source>
</evidence>
<sequence>MEMFKRRKRAVCLALCLSLIAVLPGCGQKTGPDPKHPVTLEVWHNFGGQMQATMDGLVDTFNLTVGKEKGIVLNVTSVSGSAALQEKLTMIANGDPGAPEMPDLTTCYPATAVLLQEKDLLAPLDEQFTQEELSLYLPRFLEEGRLSDGKLYVFPFAKSTEVLFVNQTLFDRFASETGVTMNSLSTFEGIAKAALRYYEWTDAQTPDLPNDGKDFYTADSAFNLAQVGMRQMGGSLLKNESLDLSSPEFQRIWDAICEPAVKGGYALYDGYSSDLSKTGEIVCSTGSTAGILFYGTEITYPDNTTERVEYSVLPFPVFQGGQKIAIQRGSGIVAAKTTPEKERAAAIFLKWFTAPEQNMKFIASTGYLPVTNEAFENSMEQEIADNENIQKLFRTAVEVHAAYDFYIPPVFDGFNSLSSSYGKDLLTCLQRAREQYLALLETESPEDAYSRVSREALEAFRQQP</sequence>
<dbReference type="PANTHER" id="PTHR43649">
    <property type="entry name" value="ARABINOSE-BINDING PROTEIN-RELATED"/>
    <property type="match status" value="1"/>
</dbReference>
<evidence type="ECO:0000256" key="1">
    <source>
        <dbReference type="ARBA" id="ARBA00004196"/>
    </source>
</evidence>
<gene>
    <name evidence="6" type="ORF">H8717_12100</name>
</gene>
<name>A0ABR7NL82_9FIRM</name>
<feature type="chain" id="PRO_5046186633" evidence="5">
    <location>
        <begin position="28"/>
        <end position="464"/>
    </location>
</feature>